<gene>
    <name evidence="1" type="ORF">JT25_008415</name>
</gene>
<evidence type="ECO:0000313" key="2">
    <source>
        <dbReference type="Proteomes" id="UP000030512"/>
    </source>
</evidence>
<sequence length="115" mass="12518">MQLRAVATACSIAVSRTELDGDEVENALQCIREDRLPDEVLINRLSLLVSNLDDLYFQLDEAGDSKAINIFSKARAASALLFALSDKSPQLNESIYEALAAVDDPAEITDSIKFG</sequence>
<protein>
    <submittedName>
        <fullName evidence="1">Uncharacterized protein</fullName>
    </submittedName>
</protein>
<evidence type="ECO:0000313" key="1">
    <source>
        <dbReference type="EMBL" id="AMK76515.1"/>
    </source>
</evidence>
<dbReference type="STRING" id="1538553.JT25_008415"/>
<name>A0A126T360_9GAMM</name>
<accession>A0A126T360</accession>
<dbReference type="Proteomes" id="UP000030512">
    <property type="component" value="Chromosome"/>
</dbReference>
<organism evidence="1 2">
    <name type="scientific">Methylomonas denitrificans</name>
    <dbReference type="NCBI Taxonomy" id="1538553"/>
    <lineage>
        <taxon>Bacteria</taxon>
        <taxon>Pseudomonadati</taxon>
        <taxon>Pseudomonadota</taxon>
        <taxon>Gammaproteobacteria</taxon>
        <taxon>Methylococcales</taxon>
        <taxon>Methylococcaceae</taxon>
        <taxon>Methylomonas</taxon>
    </lineage>
</organism>
<proteinExistence type="predicted"/>
<dbReference type="EMBL" id="CP014476">
    <property type="protein sequence ID" value="AMK76515.1"/>
    <property type="molecule type" value="Genomic_DNA"/>
</dbReference>
<dbReference type="KEGG" id="mdn:JT25_008415"/>
<keyword evidence="2" id="KW-1185">Reference proteome</keyword>
<reference evidence="1 2" key="1">
    <citation type="journal article" date="2015" name="Environ. Microbiol.">
        <title>Methane oxidation coupled to nitrate reduction under hypoxia by the Gammaproteobacterium Methylomonas denitrificans, sp. nov. type strain FJG1.</title>
        <authorList>
            <person name="Kits K.D."/>
            <person name="Klotz M.G."/>
            <person name="Stein L.Y."/>
        </authorList>
    </citation>
    <scope>NUCLEOTIDE SEQUENCE [LARGE SCALE GENOMIC DNA]</scope>
    <source>
        <strain evidence="1 2">FJG1</strain>
    </source>
</reference>
<dbReference type="AlphaFoldDB" id="A0A126T360"/>